<dbReference type="Pfam" id="PF00206">
    <property type="entry name" value="Lyase_1"/>
    <property type="match status" value="1"/>
</dbReference>
<feature type="domain" description="Adenylosuccinate lyase C-terminal" evidence="3">
    <location>
        <begin position="372"/>
        <end position="443"/>
    </location>
</feature>
<keyword evidence="5" id="KW-1185">Reference proteome</keyword>
<keyword evidence="1" id="KW-0456">Lyase</keyword>
<dbReference type="SUPFAM" id="SSF48557">
    <property type="entry name" value="L-aspartase-like"/>
    <property type="match status" value="1"/>
</dbReference>
<dbReference type="PANTHER" id="PTHR43172:SF2">
    <property type="entry name" value="ADENYLOSUCCINATE LYASE C-TERMINAL DOMAIN-CONTAINING PROTEIN"/>
    <property type="match status" value="1"/>
</dbReference>
<dbReference type="InterPro" id="IPR000362">
    <property type="entry name" value="Fumarate_lyase_fam"/>
</dbReference>
<dbReference type="GO" id="GO:0016829">
    <property type="term" value="F:lyase activity"/>
    <property type="evidence" value="ECO:0007669"/>
    <property type="project" value="UniProtKB-KW"/>
</dbReference>
<dbReference type="InterPro" id="IPR024083">
    <property type="entry name" value="Fumarase/histidase_N"/>
</dbReference>
<dbReference type="PRINTS" id="PR00149">
    <property type="entry name" value="FUMRATELYASE"/>
</dbReference>
<dbReference type="PANTHER" id="PTHR43172">
    <property type="entry name" value="ADENYLOSUCCINATE LYASE"/>
    <property type="match status" value="1"/>
</dbReference>
<sequence>MPSADVTSADVGLLSPVWAGTRVAHATSDAVVIASMLRAEAALGHALADHDVIPGTAAEAIESASREGAYDMVSITVRSREGGNPLIPLLSDLRERVAAVDDSASRYVHRGATSQDIIDTALMMASAGAFDVMLADLESVEDSLARLADRYRDAVMAARTLTQHGVPTTFGLKSAGWLGGVLRAATGARSVRDYLPIQLGGASGTLSALAAASSPGRALEVVQSFADRLGLAAPDVPWHTDRTPVTMVADACVRITDALGKIATDVATLSRTEIGELAEGTGGGSSAMPQKRNPVRSVLIKSAHVQAPALAATLHAAAAPADERPDGDWHAEWAALIELLRLAGGAAELAADLAAHLTVDTERMGRNVGLSRGLIVSERLMLELAPEIGRDAVRRLVVRAAEGADLRRLLIAELGTARSGEIDDLLDPAQYLGASELIIDRTLARYESAAAARRATKGDA</sequence>
<keyword evidence="4" id="KW-0413">Isomerase</keyword>
<organism evidence="4 5">
    <name type="scientific">Spelaeicoccus albus</name>
    <dbReference type="NCBI Taxonomy" id="1280376"/>
    <lineage>
        <taxon>Bacteria</taxon>
        <taxon>Bacillati</taxon>
        <taxon>Actinomycetota</taxon>
        <taxon>Actinomycetes</taxon>
        <taxon>Micrococcales</taxon>
        <taxon>Brevibacteriaceae</taxon>
        <taxon>Spelaeicoccus</taxon>
    </lineage>
</organism>
<dbReference type="EMBL" id="JACBZP010000001">
    <property type="protein sequence ID" value="NYI66751.1"/>
    <property type="molecule type" value="Genomic_DNA"/>
</dbReference>
<dbReference type="InterPro" id="IPR022761">
    <property type="entry name" value="Fumarate_lyase_N"/>
</dbReference>
<gene>
    <name evidence="4" type="ORF">BJY26_001057</name>
</gene>
<evidence type="ECO:0000256" key="2">
    <source>
        <dbReference type="ARBA" id="ARBA00034772"/>
    </source>
</evidence>
<proteinExistence type="inferred from homology"/>
<evidence type="ECO:0000313" key="4">
    <source>
        <dbReference type="EMBL" id="NYI66751.1"/>
    </source>
</evidence>
<evidence type="ECO:0000256" key="1">
    <source>
        <dbReference type="ARBA" id="ARBA00023239"/>
    </source>
</evidence>
<comment type="similarity">
    <text evidence="2">Belongs to the class-II fumarase/aspartase family.</text>
</comment>
<dbReference type="InterPro" id="IPR020557">
    <property type="entry name" value="Fumarate_lyase_CS"/>
</dbReference>
<evidence type="ECO:0000259" key="3">
    <source>
        <dbReference type="SMART" id="SM00998"/>
    </source>
</evidence>
<dbReference type="Pfam" id="PF10397">
    <property type="entry name" value="ADSL_C"/>
    <property type="match status" value="1"/>
</dbReference>
<name>A0A7Z0AAR1_9MICO</name>
<dbReference type="InterPro" id="IPR008948">
    <property type="entry name" value="L-Aspartase-like"/>
</dbReference>
<comment type="caution">
    <text evidence="4">The sequence shown here is derived from an EMBL/GenBank/DDBJ whole genome shotgun (WGS) entry which is preliminary data.</text>
</comment>
<dbReference type="Proteomes" id="UP000539111">
    <property type="component" value="Unassembled WGS sequence"/>
</dbReference>
<dbReference type="RefSeq" id="WP_237249089.1">
    <property type="nucleotide sequence ID" value="NZ_JACBZP010000001.1"/>
</dbReference>
<dbReference type="AlphaFoldDB" id="A0A7Z0AAR1"/>
<dbReference type="SMART" id="SM00998">
    <property type="entry name" value="ADSL_C"/>
    <property type="match status" value="1"/>
</dbReference>
<protein>
    <submittedName>
        <fullName evidence="4">3-carboxy-cis,cis-muconate cycloisomerase</fullName>
        <ecNumber evidence="4">5.5.1.2</ecNumber>
    </submittedName>
</protein>
<dbReference type="InterPro" id="IPR019468">
    <property type="entry name" value="AdenyloSucc_lyase_C"/>
</dbReference>
<dbReference type="GO" id="GO:0047472">
    <property type="term" value="F:3-carboxy-cis,cis-muconate cycloisomerase activity"/>
    <property type="evidence" value="ECO:0007669"/>
    <property type="project" value="UniProtKB-EC"/>
</dbReference>
<dbReference type="Gene3D" id="1.20.200.10">
    <property type="entry name" value="Fumarase/aspartase (Central domain)"/>
    <property type="match status" value="1"/>
</dbReference>
<dbReference type="Gene3D" id="1.10.40.30">
    <property type="entry name" value="Fumarase/aspartase (C-terminal domain)"/>
    <property type="match status" value="1"/>
</dbReference>
<dbReference type="EC" id="5.5.1.2" evidence="4"/>
<reference evidence="4 5" key="1">
    <citation type="submission" date="2020-07" db="EMBL/GenBank/DDBJ databases">
        <title>Sequencing the genomes of 1000 actinobacteria strains.</title>
        <authorList>
            <person name="Klenk H.-P."/>
        </authorList>
    </citation>
    <scope>NUCLEOTIDE SEQUENCE [LARGE SCALE GENOMIC DNA]</scope>
    <source>
        <strain evidence="4 5">DSM 26341</strain>
    </source>
</reference>
<dbReference type="Gene3D" id="1.10.275.10">
    <property type="entry name" value="Fumarase/aspartase (N-terminal domain)"/>
    <property type="match status" value="1"/>
</dbReference>
<dbReference type="PROSITE" id="PS00163">
    <property type="entry name" value="FUMARATE_LYASES"/>
    <property type="match status" value="1"/>
</dbReference>
<accession>A0A7Z0AAR1</accession>
<evidence type="ECO:0000313" key="5">
    <source>
        <dbReference type="Proteomes" id="UP000539111"/>
    </source>
</evidence>